<sequence>MHEQRKGKSMSEVIGKPQGHQDEETESRLVEEMMRKICIFESEELLVDFLDELKNHRISPRSDATMVGIGRSPLLR</sequence>
<reference evidence="2 3" key="1">
    <citation type="submission" date="2018-11" db="EMBL/GenBank/DDBJ databases">
        <title>Tabrizicola sp. isolated from sediment of alpine lake.</title>
        <authorList>
            <person name="Liu Z."/>
        </authorList>
    </citation>
    <scope>NUCLEOTIDE SEQUENCE [LARGE SCALE GENOMIC DNA]</scope>
    <source>
        <strain evidence="2 3">DRYC-M-16</strain>
    </source>
</reference>
<evidence type="ECO:0000256" key="1">
    <source>
        <dbReference type="SAM" id="MobiDB-lite"/>
    </source>
</evidence>
<dbReference type="EMBL" id="RPEM01000026">
    <property type="protein sequence ID" value="TGD41398.1"/>
    <property type="molecule type" value="Genomic_DNA"/>
</dbReference>
<protein>
    <submittedName>
        <fullName evidence="2">Uncharacterized protein</fullName>
    </submittedName>
</protein>
<evidence type="ECO:0000313" key="3">
    <source>
        <dbReference type="Proteomes" id="UP000297741"/>
    </source>
</evidence>
<comment type="caution">
    <text evidence="2">The sequence shown here is derived from an EMBL/GenBank/DDBJ whole genome shotgun (WGS) entry which is preliminary data.</text>
</comment>
<organism evidence="2 3">
    <name type="scientific">Pseudotabrizicola sediminis</name>
    <dbReference type="NCBI Taxonomy" id="2486418"/>
    <lineage>
        <taxon>Bacteria</taxon>
        <taxon>Pseudomonadati</taxon>
        <taxon>Pseudomonadota</taxon>
        <taxon>Alphaproteobacteria</taxon>
        <taxon>Rhodobacterales</taxon>
        <taxon>Paracoccaceae</taxon>
        <taxon>Pseudotabrizicola</taxon>
    </lineage>
</organism>
<proteinExistence type="predicted"/>
<gene>
    <name evidence="2" type="ORF">EEB11_18640</name>
</gene>
<evidence type="ECO:0000313" key="2">
    <source>
        <dbReference type="EMBL" id="TGD41398.1"/>
    </source>
</evidence>
<accession>A0ABY2KKK1</accession>
<keyword evidence="3" id="KW-1185">Reference proteome</keyword>
<feature type="region of interest" description="Disordered" evidence="1">
    <location>
        <begin position="1"/>
        <end position="27"/>
    </location>
</feature>
<name>A0ABY2KKK1_9RHOB</name>
<dbReference type="Proteomes" id="UP000297741">
    <property type="component" value="Unassembled WGS sequence"/>
</dbReference>